<gene>
    <name evidence="2" type="ORF">ACFOKA_06505</name>
</gene>
<proteinExistence type="predicted"/>
<dbReference type="InterPro" id="IPR014043">
    <property type="entry name" value="Acyl_transferase_dom"/>
</dbReference>
<dbReference type="Gene3D" id="3.30.70.3290">
    <property type="match status" value="1"/>
</dbReference>
<dbReference type="PANTHER" id="PTHR43074">
    <property type="entry name" value="OMEGA-3 POLYUNSATURATED FATTY ACID SYNTHASE PFAB-RELATED"/>
    <property type="match status" value="1"/>
</dbReference>
<dbReference type="Pfam" id="PF00698">
    <property type="entry name" value="Acyl_transf_1"/>
    <property type="match status" value="1"/>
</dbReference>
<dbReference type="InterPro" id="IPR001227">
    <property type="entry name" value="Ac_transferase_dom_sf"/>
</dbReference>
<dbReference type="EMBL" id="JBHRSL010000004">
    <property type="protein sequence ID" value="MFC3051545.1"/>
    <property type="molecule type" value="Genomic_DNA"/>
</dbReference>
<dbReference type="SUPFAM" id="SSF52151">
    <property type="entry name" value="FabD/lysophospholipase-like"/>
    <property type="match status" value="1"/>
</dbReference>
<dbReference type="SMART" id="SM00827">
    <property type="entry name" value="PKS_AT"/>
    <property type="match status" value="1"/>
</dbReference>
<keyword evidence="2" id="KW-0808">Transferase</keyword>
<dbReference type="Proteomes" id="UP001595444">
    <property type="component" value="Unassembled WGS sequence"/>
</dbReference>
<evidence type="ECO:0000313" key="3">
    <source>
        <dbReference type="Proteomes" id="UP001595444"/>
    </source>
</evidence>
<keyword evidence="3" id="KW-1185">Reference proteome</keyword>
<dbReference type="RefSeq" id="WP_194215027.1">
    <property type="nucleotide sequence ID" value="NZ_CP061205.1"/>
</dbReference>
<feature type="domain" description="Malonyl-CoA:ACP transacylase (MAT)" evidence="1">
    <location>
        <begin position="23"/>
        <end position="335"/>
    </location>
</feature>
<protein>
    <submittedName>
        <fullName evidence="2">Acyltransferase domain-containing protein</fullName>
    </submittedName>
</protein>
<evidence type="ECO:0000259" key="1">
    <source>
        <dbReference type="SMART" id="SM00827"/>
    </source>
</evidence>
<dbReference type="InterPro" id="IPR052568">
    <property type="entry name" value="PKS-FAS_Synthase"/>
</dbReference>
<dbReference type="Gene3D" id="3.40.366.10">
    <property type="entry name" value="Malonyl-Coenzyme A Acyl Carrier Protein, domain 2"/>
    <property type="match status" value="1"/>
</dbReference>
<sequence>MNANLVKEAQSIDIHSDNSVCLLFSGQGSQYRQMGRELYDHIPSFQNTMQLLDSVFQEEVGMSALADLYDDHHLKSDRYDKTLLTHPAIFMVQVSIAKTLMANGINVTAVLGSSLGEYIGAVVAGAVEAEDMMRAIVRSAMIIEENCEKGGMLSVLGPAGLYYDDAFIREQTTFAGKYMDALIVLAGQPQALKDVQGYLAKKEVISVMLPVSHAFHSAALDVCRESLAQVFSDFEVHPLKMKFYSSLKGGEVHSLSASHFGKVGRNPINCASALSSLLLANNYDTLVDVGPFGSLAGIIKKMPEAKSKACHVILSPFNSSFETTKGVLTALTGAQKII</sequence>
<dbReference type="GO" id="GO:0016746">
    <property type="term" value="F:acyltransferase activity"/>
    <property type="evidence" value="ECO:0007669"/>
    <property type="project" value="UniProtKB-KW"/>
</dbReference>
<organism evidence="2 3">
    <name type="scientific">Kordiimonas pumila</name>
    <dbReference type="NCBI Taxonomy" id="2161677"/>
    <lineage>
        <taxon>Bacteria</taxon>
        <taxon>Pseudomonadati</taxon>
        <taxon>Pseudomonadota</taxon>
        <taxon>Alphaproteobacteria</taxon>
        <taxon>Kordiimonadales</taxon>
        <taxon>Kordiimonadaceae</taxon>
        <taxon>Kordiimonas</taxon>
    </lineage>
</organism>
<dbReference type="InterPro" id="IPR016035">
    <property type="entry name" value="Acyl_Trfase/lysoPLipase"/>
</dbReference>
<reference evidence="3" key="1">
    <citation type="journal article" date="2019" name="Int. J. Syst. Evol. Microbiol.">
        <title>The Global Catalogue of Microorganisms (GCM) 10K type strain sequencing project: providing services to taxonomists for standard genome sequencing and annotation.</title>
        <authorList>
            <consortium name="The Broad Institute Genomics Platform"/>
            <consortium name="The Broad Institute Genome Sequencing Center for Infectious Disease"/>
            <person name="Wu L."/>
            <person name="Ma J."/>
        </authorList>
    </citation>
    <scope>NUCLEOTIDE SEQUENCE [LARGE SCALE GENOMIC DNA]</scope>
    <source>
        <strain evidence="3">KCTC 62164</strain>
    </source>
</reference>
<comment type="caution">
    <text evidence="2">The sequence shown here is derived from an EMBL/GenBank/DDBJ whole genome shotgun (WGS) entry which is preliminary data.</text>
</comment>
<accession>A0ABV7D3M0</accession>
<keyword evidence="2" id="KW-0012">Acyltransferase</keyword>
<evidence type="ECO:0000313" key="2">
    <source>
        <dbReference type="EMBL" id="MFC3051545.1"/>
    </source>
</evidence>
<name>A0ABV7D3M0_9PROT</name>
<dbReference type="PANTHER" id="PTHR43074:SF1">
    <property type="entry name" value="BETA-KETOACYL SYNTHASE FAMILY PROTEIN-RELATED"/>
    <property type="match status" value="1"/>
</dbReference>